<gene>
    <name evidence="3" type="ORF">L201_007020</name>
</gene>
<feature type="compositionally biased region" description="Polar residues" evidence="2">
    <location>
        <begin position="146"/>
        <end position="155"/>
    </location>
</feature>
<evidence type="ECO:0000256" key="2">
    <source>
        <dbReference type="SAM" id="MobiDB-lite"/>
    </source>
</evidence>
<feature type="region of interest" description="Disordered" evidence="2">
    <location>
        <begin position="922"/>
        <end position="1002"/>
    </location>
</feature>
<dbReference type="Proteomes" id="UP001355207">
    <property type="component" value="Chromosome 10"/>
</dbReference>
<feature type="region of interest" description="Disordered" evidence="2">
    <location>
        <begin position="826"/>
        <end position="891"/>
    </location>
</feature>
<feature type="compositionally biased region" description="Low complexity" evidence="2">
    <location>
        <begin position="125"/>
        <end position="134"/>
    </location>
</feature>
<proteinExistence type="predicted"/>
<sequence>MDPRRQQAPHMNPSSGSGSSSSGGWNNQRQDGLYNGQQASSTVNPRDVYNNHNNNNNPYGVGSSLTRRSRSPESDRSRQSSNNARQPYRPVDTYISEDAEPGQILSPKLGLSSTSPYVPVSIAFSSNNNNNNSNQLPPREPRALASASNHSRQNSAQAQTQMLQHQQQQQATQYRPTIRKVSTDRPNDGGRSPLPGVGTGGGSSSSRDTLTSSSGSVTVALETFTKAMHLALQITSQHALALKHFQRLGTSPHVNQNTPTYEEAERRTNKAQKVLDEQMINLQGSFTELMRRTLGTTGTSAQAINALELDGLKVRIRKMEERSSRNISQNQSQPLPPPPEPTSDLPPSPPPPPPPSDVDGPPRPRTPSIPPPPIADTTTTSNQPVSAEEKKVRIRDIVNDFIERLDKVETFIREFDGRVDDIETTFISMDNIVMEVASRKERLRKFANWDDLEDSRDPSGTIRGLKRKERATDGQDGELEDAEGQHTARPSRRSLLEDEDVDMMSTGTGTVQPVKEDLREEIEKLRDEIKVLKSQIAKPVTTPSTPTQHPPNSPAAALGNMMSQLKAQRQALAFGQSEKDQSDPSHINTNQRYDELKEEVGKLAEQIKSLQTSITIASTNNGSSTSATQSTNGIMVNGETRPDIAKLQNTVNGIQGVLHKLSLDVKTLLNDKEQRLGVFEKISNGVQMLAENIQKCKNDYNNLNELNKASSATILMHTENLKIISTNIQTIHYEIKLIKQSPSFSSSFSDNNTKNQNQKDEEIKQLKQSLNLLQNDLKEMRDNRENWTKDVMTACLDTLKEENERRKEDYAKIARKEIQNTIKDFMAKRSSSTSASAPSASTSMATSNSQINRSISEPVDNSNIAASTSPAIPPTALPGASTTSNPVQSDNLTPLQKLQNLHSPHPSYPAINIYGASNNATGTIQGNVNPQQPPNSLSSRINSTNPAVTTTDPNIPRPTLSDRMSGSSITPATEQQPQALKDRFTGQNLADQNASGSNMDID</sequence>
<feature type="region of interest" description="Disordered" evidence="2">
    <location>
        <begin position="451"/>
        <end position="509"/>
    </location>
</feature>
<evidence type="ECO:0008006" key="5">
    <source>
        <dbReference type="Google" id="ProtNLM"/>
    </source>
</evidence>
<keyword evidence="1" id="KW-0175">Coiled coil</keyword>
<feature type="compositionally biased region" description="Polar residues" evidence="2">
    <location>
        <begin position="25"/>
        <end position="44"/>
    </location>
</feature>
<name>A0AAX4K2Y9_9TREE</name>
<feature type="compositionally biased region" description="Low complexity" evidence="2">
    <location>
        <begin position="861"/>
        <end position="870"/>
    </location>
</feature>
<feature type="compositionally biased region" description="Low complexity" evidence="2">
    <location>
        <begin position="830"/>
        <end position="849"/>
    </location>
</feature>
<feature type="region of interest" description="Disordered" evidence="2">
    <location>
        <begin position="1"/>
        <end position="90"/>
    </location>
</feature>
<feature type="compositionally biased region" description="Pro residues" evidence="2">
    <location>
        <begin position="334"/>
        <end position="374"/>
    </location>
</feature>
<dbReference type="GeneID" id="91097689"/>
<feature type="compositionally biased region" description="Low complexity" evidence="2">
    <location>
        <begin position="156"/>
        <end position="173"/>
    </location>
</feature>
<feature type="compositionally biased region" description="Low complexity" evidence="2">
    <location>
        <begin position="14"/>
        <end position="24"/>
    </location>
</feature>
<feature type="compositionally biased region" description="Polar residues" evidence="2">
    <location>
        <begin position="880"/>
        <end position="891"/>
    </location>
</feature>
<accession>A0AAX4K2Y9</accession>
<keyword evidence="4" id="KW-1185">Reference proteome</keyword>
<protein>
    <recommendedName>
        <fullName evidence="5">Actin interacting protein 3 C-terminal domain-containing protein</fullName>
    </recommendedName>
</protein>
<evidence type="ECO:0000256" key="1">
    <source>
        <dbReference type="SAM" id="Coils"/>
    </source>
</evidence>
<dbReference type="AlphaFoldDB" id="A0AAX4K2Y9"/>
<reference evidence="3 4" key="1">
    <citation type="submission" date="2024-01" db="EMBL/GenBank/DDBJ databases">
        <title>Comparative genomics of Cryptococcus and Kwoniella reveals pathogenesis evolution and contrasting modes of karyotype evolution via chromosome fusion or intercentromeric recombination.</title>
        <authorList>
            <person name="Coelho M.A."/>
            <person name="David-Palma M."/>
            <person name="Shea T."/>
            <person name="Bowers K."/>
            <person name="McGinley-Smith S."/>
            <person name="Mohammad A.W."/>
            <person name="Gnirke A."/>
            <person name="Yurkov A.M."/>
            <person name="Nowrousian M."/>
            <person name="Sun S."/>
            <person name="Cuomo C.A."/>
            <person name="Heitman J."/>
        </authorList>
    </citation>
    <scope>NUCLEOTIDE SEQUENCE [LARGE SCALE GENOMIC DNA]</scope>
    <source>
        <strain evidence="3 4">CBS 6074</strain>
    </source>
</reference>
<feature type="coiled-coil region" evidence="1">
    <location>
        <begin position="586"/>
        <end position="613"/>
    </location>
</feature>
<evidence type="ECO:0000313" key="4">
    <source>
        <dbReference type="Proteomes" id="UP001355207"/>
    </source>
</evidence>
<evidence type="ECO:0000313" key="3">
    <source>
        <dbReference type="EMBL" id="WWC92066.1"/>
    </source>
</evidence>
<organism evidence="3 4">
    <name type="scientific">Kwoniella dendrophila CBS 6074</name>
    <dbReference type="NCBI Taxonomy" id="1295534"/>
    <lineage>
        <taxon>Eukaryota</taxon>
        <taxon>Fungi</taxon>
        <taxon>Dikarya</taxon>
        <taxon>Basidiomycota</taxon>
        <taxon>Agaricomycotina</taxon>
        <taxon>Tremellomycetes</taxon>
        <taxon>Tremellales</taxon>
        <taxon>Cryptococcaceae</taxon>
        <taxon>Kwoniella</taxon>
    </lineage>
</organism>
<feature type="compositionally biased region" description="Polar residues" evidence="2">
    <location>
        <begin position="962"/>
        <end position="978"/>
    </location>
</feature>
<feature type="coiled-coil region" evidence="1">
    <location>
        <begin position="756"/>
        <end position="816"/>
    </location>
</feature>
<dbReference type="EMBL" id="CP144107">
    <property type="protein sequence ID" value="WWC92066.1"/>
    <property type="molecule type" value="Genomic_DNA"/>
</dbReference>
<feature type="region of interest" description="Disordered" evidence="2">
    <location>
        <begin position="125"/>
        <end position="212"/>
    </location>
</feature>
<dbReference type="RefSeq" id="XP_066078828.1">
    <property type="nucleotide sequence ID" value="XM_066222731.1"/>
</dbReference>
<feature type="compositionally biased region" description="Polar residues" evidence="2">
    <location>
        <begin position="922"/>
        <end position="953"/>
    </location>
</feature>
<feature type="region of interest" description="Disordered" evidence="2">
    <location>
        <begin position="320"/>
        <end position="389"/>
    </location>
</feature>
<feature type="compositionally biased region" description="Polar residues" evidence="2">
    <location>
        <begin position="985"/>
        <end position="1002"/>
    </location>
</feature>